<evidence type="ECO:0000313" key="1">
    <source>
        <dbReference type="EMBL" id="WXK50868.1"/>
    </source>
</evidence>
<dbReference type="EMBL" id="CP147988">
    <property type="protein sequence ID" value="WXK50868.1"/>
    <property type="molecule type" value="Genomic_DNA"/>
</dbReference>
<proteinExistence type="predicted"/>
<reference evidence="1 2" key="1">
    <citation type="submission" date="2024-02" db="EMBL/GenBank/DDBJ databases">
        <title>complete genome of Flavobacterium ginsenosidimutans Str. YTB16.</title>
        <authorList>
            <person name="Wang Q."/>
        </authorList>
    </citation>
    <scope>NUCLEOTIDE SEQUENCE [LARGE SCALE GENOMIC DNA]</scope>
    <source>
        <strain evidence="1 2">YTB16</strain>
    </source>
</reference>
<evidence type="ECO:0000313" key="2">
    <source>
        <dbReference type="Proteomes" id="UP001447857"/>
    </source>
</evidence>
<gene>
    <name evidence="1" type="ORF">V6624_04335</name>
</gene>
<name>A0ABZ2Q8W9_9FLAO</name>
<protein>
    <submittedName>
        <fullName evidence="1">Uncharacterized protein</fullName>
    </submittedName>
</protein>
<sequence>MRVNLRDRVVTAAEYALIDAAGTIGMPAEIKSVMQTLLGDKVNDVISFETKLSTLPQLEATNVIITRYTSYSDDLKRAFYRDFGEIENSEAKFWNSLNKTSTLDNWEELKQLDVLERNEISVVSSTARTKAYKNYYSEDFSRWHLERARINNRLHFMDNLGNEEGIFFDVLVNNQKKIPEYLAVDAAKKLLLKNNKDFWLINDYSYEYINSFKLEVNKAINVNKNSELFINPIDELKAIEKLKSNQGFTMGDFIEKPMRIYLNNLISKNEDVMYSVDILFKKTNGTDFKPSIYLDIDAIVIDNVTNKIKTPYSAKLDIGKTFKSTGSNRYDDAEKLEFFRNLPENIDDAKLYILGQEKKVWKDVSKPHDMNQISFIEIKYLDKFGKSKTMSLSDFKQKLKSTPYSRNDFTEINPSTFNTTKEELYKSLYNRIITD</sequence>
<accession>A0ABZ2Q8W9</accession>
<dbReference type="Proteomes" id="UP001447857">
    <property type="component" value="Chromosome"/>
</dbReference>
<keyword evidence="2" id="KW-1185">Reference proteome</keyword>
<organism evidence="1 2">
    <name type="scientific">Flavobacterium ginsenosidimutans</name>
    <dbReference type="NCBI Taxonomy" id="687844"/>
    <lineage>
        <taxon>Bacteria</taxon>
        <taxon>Pseudomonadati</taxon>
        <taxon>Bacteroidota</taxon>
        <taxon>Flavobacteriia</taxon>
        <taxon>Flavobacteriales</taxon>
        <taxon>Flavobacteriaceae</taxon>
        <taxon>Flavobacterium</taxon>
    </lineage>
</organism>
<dbReference type="RefSeq" id="WP_338840979.1">
    <property type="nucleotide sequence ID" value="NZ_CP147988.1"/>
</dbReference>